<evidence type="ECO:0000256" key="1">
    <source>
        <dbReference type="ARBA" id="ARBA00022737"/>
    </source>
</evidence>
<gene>
    <name evidence="3" type="ORF">VZC37_16430</name>
</gene>
<accession>A0ABU7MFX6</accession>
<reference evidence="3 4" key="1">
    <citation type="submission" date="2024-01" db="EMBL/GenBank/DDBJ databases">
        <title>Draft genome sequence of Gordonia sp. LSe1-13.</title>
        <authorList>
            <person name="Suphannarot A."/>
            <person name="Mingma R."/>
        </authorList>
    </citation>
    <scope>NUCLEOTIDE SEQUENCE [LARGE SCALE GENOMIC DNA]</scope>
    <source>
        <strain evidence="3 4">LSe1-13</strain>
    </source>
</reference>
<keyword evidence="1" id="KW-0677">Repeat</keyword>
<keyword evidence="4" id="KW-1185">Reference proteome</keyword>
<evidence type="ECO:0000313" key="4">
    <source>
        <dbReference type="Proteomes" id="UP001347146"/>
    </source>
</evidence>
<dbReference type="Pfam" id="PF00805">
    <property type="entry name" value="Pentapeptide"/>
    <property type="match status" value="3"/>
</dbReference>
<evidence type="ECO:0000313" key="3">
    <source>
        <dbReference type="EMBL" id="MEE3851930.1"/>
    </source>
</evidence>
<dbReference type="InterPro" id="IPR001646">
    <property type="entry name" value="5peptide_repeat"/>
</dbReference>
<dbReference type="Proteomes" id="UP001347146">
    <property type="component" value="Unassembled WGS sequence"/>
</dbReference>
<feature type="region of interest" description="Disordered" evidence="2">
    <location>
        <begin position="1"/>
        <end position="28"/>
    </location>
</feature>
<comment type="caution">
    <text evidence="3">The sequence shown here is derived from an EMBL/GenBank/DDBJ whole genome shotgun (WGS) entry which is preliminary data.</text>
</comment>
<sequence length="427" mass="45741">MEAERAADDAAAAGSNATPKGPDLTGADLAGRNLRQAELAHALMYGATLAGADLTGAQLRHADLRYANLTECNLASDPHRRADLTHARLRGAELIRANLEGADLSDADLNLANLTGGIFDHAIMRRASFFSANLSDARFVGTYMPQAYLAGANLADANFAGADLTGANLVGANLVGANLASTNLSFADLTRANLAGVDLTATKLTGVKATTAAYPVAILEISVDMEADADPESLAYILHAIATLCELVSSLYGFLPTSDTQTPDQIEIVTSRMTYGSPLVTWLIENWHYIAGTGGLGVAAHQVRRDVLKGKDSRLFNLSKLIGRKTERVAWNEVRDTANREEILRLTSAIAKHNADVAEHQARYVEAVLKIDAMTKSDATDSLFQQLEAIDVGTREEIRRAVEALTPLINRGIEIRALRLEPDAEQQ</sequence>
<dbReference type="Gene3D" id="2.160.20.80">
    <property type="entry name" value="E3 ubiquitin-protein ligase SopA"/>
    <property type="match status" value="2"/>
</dbReference>
<dbReference type="PANTHER" id="PTHR47485">
    <property type="entry name" value="THYLAKOID LUMENAL 17.4 KDA PROTEIN, CHLOROPLASTIC"/>
    <property type="match status" value="1"/>
</dbReference>
<organism evidence="3 4">
    <name type="scientific">Gordonia sesuvii</name>
    <dbReference type="NCBI Taxonomy" id="3116777"/>
    <lineage>
        <taxon>Bacteria</taxon>
        <taxon>Bacillati</taxon>
        <taxon>Actinomycetota</taxon>
        <taxon>Actinomycetes</taxon>
        <taxon>Mycobacteriales</taxon>
        <taxon>Gordoniaceae</taxon>
        <taxon>Gordonia</taxon>
    </lineage>
</organism>
<proteinExistence type="predicted"/>
<dbReference type="EMBL" id="JAZDUF010000004">
    <property type="protein sequence ID" value="MEE3851930.1"/>
    <property type="molecule type" value="Genomic_DNA"/>
</dbReference>
<protein>
    <submittedName>
        <fullName evidence="3">Pentapeptide repeat-containing protein</fullName>
    </submittedName>
</protein>
<evidence type="ECO:0000256" key="2">
    <source>
        <dbReference type="SAM" id="MobiDB-lite"/>
    </source>
</evidence>
<dbReference type="RefSeq" id="WP_330433796.1">
    <property type="nucleotide sequence ID" value="NZ_JAZDUF010000004.1"/>
</dbReference>
<dbReference type="SUPFAM" id="SSF141571">
    <property type="entry name" value="Pentapeptide repeat-like"/>
    <property type="match status" value="2"/>
</dbReference>
<name>A0ABU7MFX6_9ACTN</name>
<dbReference type="PANTHER" id="PTHR47485:SF1">
    <property type="entry name" value="THYLAKOID LUMENAL 17.4 KDA PROTEIN, CHLOROPLASTIC"/>
    <property type="match status" value="1"/>
</dbReference>